<evidence type="ECO:0000256" key="1">
    <source>
        <dbReference type="SAM" id="MobiDB-lite"/>
    </source>
</evidence>
<protein>
    <submittedName>
        <fullName evidence="2">Uncharacterized protein</fullName>
    </submittedName>
</protein>
<sequence length="55" mass="6220">MPIEIRELVIKAVVDPHSGDGTDAGSSRQSQKSEDKIIEKSVEQMLNILEKKRER</sequence>
<feature type="region of interest" description="Disordered" evidence="1">
    <location>
        <begin position="14"/>
        <end position="38"/>
    </location>
</feature>
<dbReference type="EMBL" id="JAGGJA010000010">
    <property type="protein sequence ID" value="MCW9708158.1"/>
    <property type="molecule type" value="Genomic_DNA"/>
</dbReference>
<dbReference type="Pfam" id="PF19265">
    <property type="entry name" value="DUF5908"/>
    <property type="match status" value="1"/>
</dbReference>
<proteinExistence type="predicted"/>
<reference evidence="2 3" key="1">
    <citation type="submission" date="2021-03" db="EMBL/GenBank/DDBJ databases">
        <title>Aliifodinibius sp. nov., a new bacterium isolated from saline soil.</title>
        <authorList>
            <person name="Galisteo C."/>
            <person name="De La Haba R."/>
            <person name="Sanchez-Porro C."/>
            <person name="Ventosa A."/>
        </authorList>
    </citation>
    <scope>NUCLEOTIDE SEQUENCE [LARGE SCALE GENOMIC DNA]</scope>
    <source>
        <strain evidence="2 3">1BSP15-2V2</strain>
    </source>
</reference>
<dbReference type="RefSeq" id="WP_265766944.1">
    <property type="nucleotide sequence ID" value="NZ_JAGGJA010000010.1"/>
</dbReference>
<gene>
    <name evidence="2" type="ORF">J6I44_14935</name>
</gene>
<comment type="caution">
    <text evidence="2">The sequence shown here is derived from an EMBL/GenBank/DDBJ whole genome shotgun (WGS) entry which is preliminary data.</text>
</comment>
<organism evidence="2 3">
    <name type="scientific">Fodinibius salsisoli</name>
    <dbReference type="NCBI Taxonomy" id="2820877"/>
    <lineage>
        <taxon>Bacteria</taxon>
        <taxon>Pseudomonadati</taxon>
        <taxon>Balneolota</taxon>
        <taxon>Balneolia</taxon>
        <taxon>Balneolales</taxon>
        <taxon>Balneolaceae</taxon>
        <taxon>Fodinibius</taxon>
    </lineage>
</organism>
<keyword evidence="3" id="KW-1185">Reference proteome</keyword>
<dbReference type="InterPro" id="IPR045459">
    <property type="entry name" value="DUF5908"/>
</dbReference>
<accession>A0ABT3PQM1</accession>
<evidence type="ECO:0000313" key="2">
    <source>
        <dbReference type="EMBL" id="MCW9708158.1"/>
    </source>
</evidence>
<name>A0ABT3PQM1_9BACT</name>
<dbReference type="Proteomes" id="UP001207918">
    <property type="component" value="Unassembled WGS sequence"/>
</dbReference>
<evidence type="ECO:0000313" key="3">
    <source>
        <dbReference type="Proteomes" id="UP001207918"/>
    </source>
</evidence>